<organism evidence="5 6">
    <name type="scientific">Adiantum capillus-veneris</name>
    <name type="common">Maidenhair fern</name>
    <dbReference type="NCBI Taxonomy" id="13818"/>
    <lineage>
        <taxon>Eukaryota</taxon>
        <taxon>Viridiplantae</taxon>
        <taxon>Streptophyta</taxon>
        <taxon>Embryophyta</taxon>
        <taxon>Tracheophyta</taxon>
        <taxon>Polypodiopsida</taxon>
        <taxon>Polypodiidae</taxon>
        <taxon>Polypodiales</taxon>
        <taxon>Pteridineae</taxon>
        <taxon>Pteridaceae</taxon>
        <taxon>Vittarioideae</taxon>
        <taxon>Adiantum</taxon>
    </lineage>
</organism>
<reference evidence="5" key="1">
    <citation type="submission" date="2021-01" db="EMBL/GenBank/DDBJ databases">
        <title>Adiantum capillus-veneris genome.</title>
        <authorList>
            <person name="Fang Y."/>
            <person name="Liao Q."/>
        </authorList>
    </citation>
    <scope>NUCLEOTIDE SEQUENCE</scope>
    <source>
        <strain evidence="5">H3</strain>
        <tissue evidence="5">Leaf</tissue>
    </source>
</reference>
<proteinExistence type="predicted"/>
<dbReference type="GO" id="GO:0005576">
    <property type="term" value="C:extracellular region"/>
    <property type="evidence" value="ECO:0007669"/>
    <property type="project" value="UniProtKB-SubCell"/>
</dbReference>
<dbReference type="PANTHER" id="PTHR34481">
    <property type="entry name" value="TRYPSIN/FACTOR XIIA INHIBITOR-RELATED"/>
    <property type="match status" value="1"/>
</dbReference>
<feature type="chain" id="PRO_5038658421" description="Bifunctional inhibitor/plant lipid transfer protein/seed storage helical domain-containing protein" evidence="3">
    <location>
        <begin position="23"/>
        <end position="139"/>
    </location>
</feature>
<accession>A0A9D4UTT3</accession>
<dbReference type="AlphaFoldDB" id="A0A9D4UTT3"/>
<comment type="subcellular location">
    <subcellularLocation>
        <location evidence="1">Secreted</location>
    </subcellularLocation>
</comment>
<comment type="caution">
    <text evidence="5">The sequence shown here is derived from an EMBL/GenBank/DDBJ whole genome shotgun (WGS) entry which is preliminary data.</text>
</comment>
<name>A0A9D4UTT3_ADICA</name>
<feature type="domain" description="Bifunctional inhibitor/plant lipid transfer protein/seed storage helical" evidence="4">
    <location>
        <begin position="41"/>
        <end position="82"/>
    </location>
</feature>
<dbReference type="SUPFAM" id="SSF47699">
    <property type="entry name" value="Bifunctional inhibitor/lipid-transfer protein/seed storage 2S albumin"/>
    <property type="match status" value="1"/>
</dbReference>
<evidence type="ECO:0000259" key="4">
    <source>
        <dbReference type="Pfam" id="PF00234"/>
    </source>
</evidence>
<evidence type="ECO:0000256" key="2">
    <source>
        <dbReference type="ARBA" id="ARBA00022525"/>
    </source>
</evidence>
<dbReference type="InterPro" id="IPR036312">
    <property type="entry name" value="Bifun_inhib/LTP/seed_sf"/>
</dbReference>
<dbReference type="InterPro" id="IPR016140">
    <property type="entry name" value="Bifunc_inhib/LTP/seed_store"/>
</dbReference>
<evidence type="ECO:0000313" key="6">
    <source>
        <dbReference type="Proteomes" id="UP000886520"/>
    </source>
</evidence>
<evidence type="ECO:0000256" key="3">
    <source>
        <dbReference type="SAM" id="SignalP"/>
    </source>
</evidence>
<protein>
    <recommendedName>
        <fullName evidence="4">Bifunctional inhibitor/plant lipid transfer protein/seed storage helical domain-containing protein</fullName>
    </recommendedName>
</protein>
<dbReference type="Proteomes" id="UP000886520">
    <property type="component" value="Chromosome 11"/>
</dbReference>
<keyword evidence="6" id="KW-1185">Reference proteome</keyword>
<evidence type="ECO:0000256" key="1">
    <source>
        <dbReference type="ARBA" id="ARBA00004613"/>
    </source>
</evidence>
<feature type="signal peptide" evidence="3">
    <location>
        <begin position="1"/>
        <end position="22"/>
    </location>
</feature>
<keyword evidence="3" id="KW-0732">Signal</keyword>
<evidence type="ECO:0000313" key="5">
    <source>
        <dbReference type="EMBL" id="KAI5073980.1"/>
    </source>
</evidence>
<dbReference type="Pfam" id="PF00234">
    <property type="entry name" value="Tryp_alpha_amyl"/>
    <property type="match status" value="1"/>
</dbReference>
<gene>
    <name evidence="5" type="ORF">GOP47_0011993</name>
</gene>
<dbReference type="Gene3D" id="1.10.110.10">
    <property type="entry name" value="Plant lipid-transfer and hydrophobic proteins"/>
    <property type="match status" value="1"/>
</dbReference>
<keyword evidence="2" id="KW-0964">Secreted</keyword>
<sequence>MAYKMMIVVLALLALLAVSSTAADSRESEWRMRLQACDDFMEQRGGQQRERTSQPSQRCCQNLQRISSEDRCRALQQVYGGRARHMYPTPAVSHRTKASRSARPEWHLVFFNNAICVLESAELEMQRPGFGGELMRTAK</sequence>
<dbReference type="EMBL" id="JABFUD020000011">
    <property type="protein sequence ID" value="KAI5073980.1"/>
    <property type="molecule type" value="Genomic_DNA"/>
</dbReference>